<comment type="caution">
    <text evidence="1">The sequence shown here is derived from an EMBL/GenBank/DDBJ whole genome shotgun (WGS) entry which is preliminary data.</text>
</comment>
<proteinExistence type="predicted"/>
<organism evidence="1 2">
    <name type="scientific">Tumidithrix elongata BACA0141</name>
    <dbReference type="NCBI Taxonomy" id="2716417"/>
    <lineage>
        <taxon>Bacteria</taxon>
        <taxon>Bacillati</taxon>
        <taxon>Cyanobacteriota</taxon>
        <taxon>Cyanophyceae</taxon>
        <taxon>Pseudanabaenales</taxon>
        <taxon>Pseudanabaenaceae</taxon>
        <taxon>Tumidithrix</taxon>
        <taxon>Tumidithrix elongata</taxon>
    </lineage>
</organism>
<accession>A0AAW9Q2Q5</accession>
<dbReference type="Proteomes" id="UP001333818">
    <property type="component" value="Unassembled WGS sequence"/>
</dbReference>
<evidence type="ECO:0000313" key="1">
    <source>
        <dbReference type="EMBL" id="MEE3717510.1"/>
    </source>
</evidence>
<protein>
    <submittedName>
        <fullName evidence="1">Uncharacterized protein</fullName>
    </submittedName>
</protein>
<reference evidence="1" key="1">
    <citation type="submission" date="2024-01" db="EMBL/GenBank/DDBJ databases">
        <title>Bank of Algae and Cyanobacteria of the Azores (BACA) strain genomes.</title>
        <authorList>
            <person name="Luz R."/>
            <person name="Cordeiro R."/>
            <person name="Fonseca A."/>
            <person name="Goncalves V."/>
        </authorList>
    </citation>
    <scope>NUCLEOTIDE SEQUENCE</scope>
    <source>
        <strain evidence="1">BACA0141</strain>
    </source>
</reference>
<gene>
    <name evidence="1" type="ORF">V2H45_12170</name>
</gene>
<dbReference type="AlphaFoldDB" id="A0AAW9Q2Q5"/>
<name>A0AAW9Q2Q5_9CYAN</name>
<keyword evidence="2" id="KW-1185">Reference proteome</keyword>
<dbReference type="EMBL" id="JAZBJZ010000044">
    <property type="protein sequence ID" value="MEE3717510.1"/>
    <property type="molecule type" value="Genomic_DNA"/>
</dbReference>
<evidence type="ECO:0000313" key="2">
    <source>
        <dbReference type="Proteomes" id="UP001333818"/>
    </source>
</evidence>
<sequence length="112" mass="13325">MVELEKIPYQFGYRFTDKDNIKHSYTISDWEISQLYRGCRDRSKAITAEEREKEAILKVRQKLEDEFLSKKDLYFIVGNLKNHSKVFMIIGIFYPPKVIQNTKAQNLSLFDL</sequence>